<proteinExistence type="predicted"/>
<gene>
    <name evidence="2" type="ORF">CDQ84_18610</name>
</gene>
<dbReference type="Proteomes" id="UP000236151">
    <property type="component" value="Unassembled WGS sequence"/>
</dbReference>
<organism evidence="2 3">
    <name type="scientific">Clostridium thermosuccinogenes</name>
    <dbReference type="NCBI Taxonomy" id="84032"/>
    <lineage>
        <taxon>Bacteria</taxon>
        <taxon>Bacillati</taxon>
        <taxon>Bacillota</taxon>
        <taxon>Clostridia</taxon>
        <taxon>Eubacteriales</taxon>
        <taxon>Clostridiaceae</taxon>
        <taxon>Clostridium</taxon>
    </lineage>
</organism>
<keyword evidence="3" id="KW-1185">Reference proteome</keyword>
<dbReference type="OrthoDB" id="2083357at2"/>
<feature type="domain" description="Phosphodiester glycosidase" evidence="1">
    <location>
        <begin position="67"/>
        <end position="258"/>
    </location>
</feature>
<dbReference type="EMBL" id="NIOJ01000097">
    <property type="protein sequence ID" value="PNT94641.1"/>
    <property type="molecule type" value="Genomic_DNA"/>
</dbReference>
<sequence length="268" mass="29586">MSYGSLSASIVNHFNKVSYTLDGKTYKDIKIFKTDPKNESIAPAVYVNGNKQRMENMNPPGVSSSKVIAKINGNPMEYGQYNDAFYGLYYVNSTLYMDGKQLSGTSDTALNKLHHRYYPCFCVKTDGTVNIRWFTKDNLATALPYCNSIIGSAHPLVFNSMSVFESVVKDDVEGIRIADWSQLDNTDYHFNNGICGGTAAYSANRTFLGHKADGSFFMVCFDVSGIDLRSGAKLMVDLGCDYAVSMDGGGAVKMRVADNYTNGYPYLK</sequence>
<dbReference type="RefSeq" id="WP_103083224.1">
    <property type="nucleotide sequence ID" value="NZ_CP021850.1"/>
</dbReference>
<comment type="caution">
    <text evidence="2">The sequence shown here is derived from an EMBL/GenBank/DDBJ whole genome shotgun (WGS) entry which is preliminary data.</text>
</comment>
<accession>A0A2K2EYZ6</accession>
<dbReference type="KEGG" id="cthd:CDO33_17165"/>
<evidence type="ECO:0000313" key="3">
    <source>
        <dbReference type="Proteomes" id="UP000236151"/>
    </source>
</evidence>
<dbReference type="AlphaFoldDB" id="A0A2K2EYZ6"/>
<dbReference type="Pfam" id="PF09992">
    <property type="entry name" value="NAGPA"/>
    <property type="match status" value="1"/>
</dbReference>
<dbReference type="InterPro" id="IPR018711">
    <property type="entry name" value="NAGPA"/>
</dbReference>
<reference evidence="3" key="1">
    <citation type="submission" date="2017-06" db="EMBL/GenBank/DDBJ databases">
        <title>Investigating the central metabolism of Clostridium thermosuccinogenes.</title>
        <authorList>
            <person name="Koendjbiharie J.G."/>
            <person name="Van Kranenburg R."/>
            <person name="Vriesendorp B."/>
        </authorList>
    </citation>
    <scope>NUCLEOTIDE SEQUENCE [LARGE SCALE GENOMIC DNA]</scope>
    <source>
        <strain evidence="3">DSM 5806</strain>
    </source>
</reference>
<evidence type="ECO:0000313" key="2">
    <source>
        <dbReference type="EMBL" id="PNT94641.1"/>
    </source>
</evidence>
<evidence type="ECO:0000259" key="1">
    <source>
        <dbReference type="Pfam" id="PF09992"/>
    </source>
</evidence>
<protein>
    <recommendedName>
        <fullName evidence="1">Phosphodiester glycosidase domain-containing protein</fullName>
    </recommendedName>
</protein>
<name>A0A2K2EYZ6_9CLOT</name>